<accession>A0A9Y1MXY5</accession>
<dbReference type="InterPro" id="IPR044250">
    <property type="entry name" value="MenF-like"/>
</dbReference>
<dbReference type="PANTHER" id="PTHR47253:SF4">
    <property type="entry name" value="ISOCHORISMATE SYNTHASE 2, CHLOROPLASTIC"/>
    <property type="match status" value="1"/>
</dbReference>
<evidence type="ECO:0000259" key="6">
    <source>
        <dbReference type="Pfam" id="PF00425"/>
    </source>
</evidence>
<dbReference type="NCBIfam" id="TIGR00543">
    <property type="entry name" value="isochor_syn"/>
    <property type="match status" value="1"/>
</dbReference>
<comment type="similarity">
    <text evidence="2">Belongs to the isochorismate synthase family.</text>
</comment>
<sequence length="447" mass="52478">MKVNKNLIGLCINHLMIDYSSYYCLTIKLNIKQIDLLTWLKNVNMYPKVYWSDRDINYKIACVNTALRIKKIPSVLKANFLRGNIISNIKIYGVQSSNFFNSRNDGDIIPWNDFLDNIFFIPTFEIHKKINKTILYINLIKNEYNEHDFLLNIKELIYEIYNFTGYKIFNENKLISIEYVPNLFDWRVNINKIINDINNKSLRKLVIARQKVIKFEQSLEIFKIIKIVTKNKSNTYNFFIIINSDSGFISFSPERLYIRNINIIESEAIAGTRPRGNNLQEDKELAFHLYNSYKDKEEINIVNQYIKHKFLNLCLQTDKPTEYIIFQTSYVQHLYKRYAGLLLSDNDKKIIETLHPTPAICGSPKHNALVNLAKYERFSRSCYASPAGWLSTSKTNIGILIRSAFISKNRIFIFGGCGIMKKSNIIDEWNEIENKMNLFDTVINIYE</sequence>
<comment type="catalytic activity">
    <reaction evidence="1">
        <text>chorismate = isochorismate</text>
        <dbReference type="Rhea" id="RHEA:18985"/>
        <dbReference type="ChEBI" id="CHEBI:29748"/>
        <dbReference type="ChEBI" id="CHEBI:29780"/>
        <dbReference type="EC" id="5.4.4.2"/>
    </reaction>
</comment>
<keyword evidence="7" id="KW-0934">Plastid</keyword>
<dbReference type="Gene3D" id="3.60.120.10">
    <property type="entry name" value="Anthranilate synthase"/>
    <property type="match status" value="1"/>
</dbReference>
<evidence type="ECO:0000256" key="3">
    <source>
        <dbReference type="ARBA" id="ARBA00012824"/>
    </source>
</evidence>
<dbReference type="PANTHER" id="PTHR47253">
    <property type="match status" value="1"/>
</dbReference>
<feature type="domain" description="Chorismate-utilising enzyme C-terminal" evidence="6">
    <location>
        <begin position="185"/>
        <end position="435"/>
    </location>
</feature>
<evidence type="ECO:0000256" key="5">
    <source>
        <dbReference type="ARBA" id="ARBA00023235"/>
    </source>
</evidence>
<dbReference type="Pfam" id="PF00425">
    <property type="entry name" value="Chorismate_bind"/>
    <property type="match status" value="1"/>
</dbReference>
<dbReference type="EMBL" id="OP616817">
    <property type="protein sequence ID" value="WDB00074.1"/>
    <property type="molecule type" value="Genomic_DNA"/>
</dbReference>
<name>A0A9Y1MXY5_9RHOD</name>
<keyword evidence="5" id="KW-0413">Isomerase</keyword>
<dbReference type="InterPro" id="IPR004561">
    <property type="entry name" value="IsoChor_synthase"/>
</dbReference>
<dbReference type="AlphaFoldDB" id="A0A9Y1MXY5"/>
<evidence type="ECO:0000256" key="2">
    <source>
        <dbReference type="ARBA" id="ARBA00005297"/>
    </source>
</evidence>
<dbReference type="InterPro" id="IPR005801">
    <property type="entry name" value="ADC_synthase"/>
</dbReference>
<keyword evidence="4" id="KW-0460">Magnesium</keyword>
<dbReference type="InterPro" id="IPR015890">
    <property type="entry name" value="Chorismate_C"/>
</dbReference>
<reference evidence="7" key="1">
    <citation type="journal article" date="2023" name="J. Phycol.">
        <title>Revised classification of the Cyanidiophyceae based on plastid genome data with descriptions of the Cavernulicolales ord. nov. and Galdieriales ord. nov. (Rhodophyta).</title>
        <authorList>
            <person name="Park S.I."/>
            <person name="Cho C.H."/>
            <person name="Ciniglia C."/>
            <person name="Huang T.Y."/>
            <person name="Liu S.L."/>
            <person name="Bustamante D.E."/>
            <person name="Calderon M.S."/>
            <person name="Mansilla A."/>
            <person name="McDermott T."/>
            <person name="Andersen R.A."/>
            <person name="Yoon H.S."/>
        </authorList>
    </citation>
    <scope>NUCLEOTIDE SEQUENCE</scope>
</reference>
<dbReference type="GO" id="GO:0008909">
    <property type="term" value="F:isochorismate synthase activity"/>
    <property type="evidence" value="ECO:0007669"/>
    <property type="project" value="UniProtKB-EC"/>
</dbReference>
<dbReference type="GO" id="GO:0009234">
    <property type="term" value="P:menaquinone biosynthetic process"/>
    <property type="evidence" value="ECO:0007669"/>
    <property type="project" value="TreeGrafter"/>
</dbReference>
<protein>
    <recommendedName>
        <fullName evidence="3">isochorismate synthase</fullName>
        <ecNumber evidence="3">5.4.4.2</ecNumber>
    </recommendedName>
</protein>
<dbReference type="SUPFAM" id="SSF56322">
    <property type="entry name" value="ADC synthase"/>
    <property type="match status" value="1"/>
</dbReference>
<evidence type="ECO:0000256" key="1">
    <source>
        <dbReference type="ARBA" id="ARBA00000799"/>
    </source>
</evidence>
<geneLocation type="plastid" evidence="7"/>
<proteinExistence type="inferred from homology"/>
<gene>
    <name evidence="7" type="primary">menF</name>
    <name evidence="7" type="ORF">CspTHAL103_149</name>
</gene>
<organism evidence="7">
    <name type="scientific">Cyanidium sp. THAL103</name>
    <dbReference type="NCBI Taxonomy" id="3027999"/>
    <lineage>
        <taxon>Eukaryota</taxon>
        <taxon>Rhodophyta</taxon>
        <taxon>Bangiophyceae</taxon>
        <taxon>Cyanidiales</taxon>
        <taxon>Cyanidiaceae</taxon>
        <taxon>Cyanidium</taxon>
    </lineage>
</organism>
<dbReference type="EC" id="5.4.4.2" evidence="3"/>
<evidence type="ECO:0000256" key="4">
    <source>
        <dbReference type="ARBA" id="ARBA00022842"/>
    </source>
</evidence>
<evidence type="ECO:0000313" key="7">
    <source>
        <dbReference type="EMBL" id="WDB00074.1"/>
    </source>
</evidence>